<evidence type="ECO:0000313" key="2">
    <source>
        <dbReference type="Proteomes" id="UP000030687"/>
    </source>
</evidence>
<dbReference type="AlphaFoldDB" id="V4TFG9"/>
<protein>
    <submittedName>
        <fullName evidence="1">Uncharacterized protein</fullName>
    </submittedName>
</protein>
<organism evidence="1 2">
    <name type="scientific">Citrus clementina</name>
    <name type="common">Clementine</name>
    <name type="synonym">Citrus deliciosa x Citrus sinensis</name>
    <dbReference type="NCBI Taxonomy" id="85681"/>
    <lineage>
        <taxon>Eukaryota</taxon>
        <taxon>Viridiplantae</taxon>
        <taxon>Streptophyta</taxon>
        <taxon>Embryophyta</taxon>
        <taxon>Tracheophyta</taxon>
        <taxon>Spermatophyta</taxon>
        <taxon>Magnoliopsida</taxon>
        <taxon>eudicotyledons</taxon>
        <taxon>Gunneridae</taxon>
        <taxon>Pentapetalae</taxon>
        <taxon>rosids</taxon>
        <taxon>malvids</taxon>
        <taxon>Sapindales</taxon>
        <taxon>Rutaceae</taxon>
        <taxon>Aurantioideae</taxon>
        <taxon>Citrus</taxon>
    </lineage>
</organism>
<gene>
    <name evidence="1" type="ORF">CICLE_v100337991mg</name>
</gene>
<evidence type="ECO:0000313" key="1">
    <source>
        <dbReference type="EMBL" id="ESR50340.1"/>
    </source>
</evidence>
<name>V4TFG9_CITCL</name>
<accession>V4TFG9</accession>
<dbReference type="Gramene" id="ESR50340">
    <property type="protein sequence ID" value="ESR50340"/>
    <property type="gene ID" value="CICLE_v100337991mg"/>
</dbReference>
<dbReference type="KEGG" id="cic:CICLE_v100337991m"/>
<dbReference type="InParanoid" id="V4TFG9"/>
<keyword evidence="2" id="KW-1185">Reference proteome</keyword>
<feature type="non-terminal residue" evidence="1">
    <location>
        <position position="1"/>
    </location>
</feature>
<dbReference type="EMBL" id="KI536726">
    <property type="protein sequence ID" value="ESR50340.1"/>
    <property type="molecule type" value="Genomic_DNA"/>
</dbReference>
<sequence length="47" mass="5596">GCHHPGRHFTSTWLRAIVQVCRHPQQRAIKHHLSPKVIFDTWETKRV</sequence>
<proteinExistence type="predicted"/>
<reference evidence="1 2" key="1">
    <citation type="submission" date="2013-10" db="EMBL/GenBank/DDBJ databases">
        <authorList>
            <consortium name="International Citrus Genome Consortium"/>
            <person name="Jenkins J."/>
            <person name="Schmutz J."/>
            <person name="Prochnik S."/>
            <person name="Rokhsar D."/>
            <person name="Gmitter F."/>
            <person name="Ollitrault P."/>
            <person name="Machado M."/>
            <person name="Talon M."/>
            <person name="Wincker P."/>
            <person name="Jaillon O."/>
            <person name="Morgante M."/>
        </authorList>
    </citation>
    <scope>NUCLEOTIDE SEQUENCE</scope>
    <source>
        <strain evidence="2">cv. Clemenules</strain>
    </source>
</reference>
<dbReference type="Proteomes" id="UP000030687">
    <property type="component" value="Unassembled WGS sequence"/>
</dbReference>